<dbReference type="PANTHER" id="PTHR11926">
    <property type="entry name" value="GLUCOSYL/GLUCURONOSYL TRANSFERASES"/>
    <property type="match status" value="1"/>
</dbReference>
<dbReference type="AlphaFoldDB" id="A0AAP0L6V9"/>
<evidence type="ECO:0000256" key="1">
    <source>
        <dbReference type="ARBA" id="ARBA00009995"/>
    </source>
</evidence>
<reference evidence="4 5" key="1">
    <citation type="submission" date="2024-01" db="EMBL/GenBank/DDBJ databases">
        <title>Genome assemblies of Stephania.</title>
        <authorList>
            <person name="Yang L."/>
        </authorList>
    </citation>
    <scope>NUCLEOTIDE SEQUENCE [LARGE SCALE GENOMIC DNA]</scope>
    <source>
        <strain evidence="4">YNDBR</strain>
        <tissue evidence="4">Leaf</tissue>
    </source>
</reference>
<organism evidence="4 5">
    <name type="scientific">Stephania yunnanensis</name>
    <dbReference type="NCBI Taxonomy" id="152371"/>
    <lineage>
        <taxon>Eukaryota</taxon>
        <taxon>Viridiplantae</taxon>
        <taxon>Streptophyta</taxon>
        <taxon>Embryophyta</taxon>
        <taxon>Tracheophyta</taxon>
        <taxon>Spermatophyta</taxon>
        <taxon>Magnoliopsida</taxon>
        <taxon>Ranunculales</taxon>
        <taxon>Menispermaceae</taxon>
        <taxon>Menispermoideae</taxon>
        <taxon>Cissampelideae</taxon>
        <taxon>Stephania</taxon>
    </lineage>
</organism>
<dbReference type="InterPro" id="IPR035595">
    <property type="entry name" value="UDP_glycos_trans_CS"/>
</dbReference>
<dbReference type="Gene3D" id="3.40.50.2000">
    <property type="entry name" value="Glycogen Phosphorylase B"/>
    <property type="match status" value="2"/>
</dbReference>
<evidence type="ECO:0000256" key="3">
    <source>
        <dbReference type="RuleBase" id="RU003718"/>
    </source>
</evidence>
<protein>
    <recommendedName>
        <fullName evidence="6">UDP-glycosyltransferases domain-containing protein</fullName>
    </recommendedName>
</protein>
<dbReference type="GO" id="GO:0080044">
    <property type="term" value="F:quercetin 7-O-glucosyltransferase activity"/>
    <property type="evidence" value="ECO:0007669"/>
    <property type="project" value="TreeGrafter"/>
</dbReference>
<dbReference type="FunFam" id="3.40.50.2000:FF:000019">
    <property type="entry name" value="Glycosyltransferase"/>
    <property type="match status" value="1"/>
</dbReference>
<dbReference type="GO" id="GO:0080043">
    <property type="term" value="F:quercetin 3-O-glucosyltransferase activity"/>
    <property type="evidence" value="ECO:0007669"/>
    <property type="project" value="TreeGrafter"/>
</dbReference>
<dbReference type="Pfam" id="PF00201">
    <property type="entry name" value="UDPGT"/>
    <property type="match status" value="1"/>
</dbReference>
<comment type="caution">
    <text evidence="4">The sequence shown here is derived from an EMBL/GenBank/DDBJ whole genome shotgun (WGS) entry which is preliminary data.</text>
</comment>
<evidence type="ECO:0000313" key="4">
    <source>
        <dbReference type="EMBL" id="KAK9163804.1"/>
    </source>
</evidence>
<accession>A0AAP0L6V9</accession>
<dbReference type="EMBL" id="JBBNAF010000002">
    <property type="protein sequence ID" value="KAK9163804.1"/>
    <property type="molecule type" value="Genomic_DNA"/>
</dbReference>
<evidence type="ECO:0000256" key="2">
    <source>
        <dbReference type="ARBA" id="ARBA00022679"/>
    </source>
</evidence>
<keyword evidence="3" id="KW-0328">Glycosyltransferase</keyword>
<comment type="similarity">
    <text evidence="1 3">Belongs to the UDP-glycosyltransferase family.</text>
</comment>
<proteinExistence type="inferred from homology"/>
<dbReference type="GO" id="GO:0010294">
    <property type="term" value="F:abscisic acid glucosyltransferase activity"/>
    <property type="evidence" value="ECO:0007669"/>
    <property type="project" value="TreeGrafter"/>
</dbReference>
<name>A0AAP0L6V9_9MAGN</name>
<dbReference type="PANTHER" id="PTHR11926:SF1264">
    <property type="entry name" value="GLYCOSYLTRANSFERASE-RELATED"/>
    <property type="match status" value="1"/>
</dbReference>
<dbReference type="CDD" id="cd03784">
    <property type="entry name" value="GT1_Gtf-like"/>
    <property type="match status" value="1"/>
</dbReference>
<dbReference type="PROSITE" id="PS00375">
    <property type="entry name" value="UDPGT"/>
    <property type="match status" value="1"/>
</dbReference>
<keyword evidence="5" id="KW-1185">Reference proteome</keyword>
<evidence type="ECO:0008006" key="6">
    <source>
        <dbReference type="Google" id="ProtNLM"/>
    </source>
</evidence>
<dbReference type="InterPro" id="IPR002213">
    <property type="entry name" value="UDP_glucos_trans"/>
</dbReference>
<keyword evidence="2 3" id="KW-0808">Transferase</keyword>
<dbReference type="Proteomes" id="UP001420932">
    <property type="component" value="Unassembled WGS sequence"/>
</dbReference>
<gene>
    <name evidence="4" type="ORF">Syun_004706</name>
</gene>
<sequence length="341" mass="38121">MLWIQPCALYAIYYRFYNQLNHFPTLITTDDPNNNNTTSLQLPGLPLLTTQDLPSFILPTNPFASFPKLFSNMFKNMAKIKWVLANSFYELEKDVVDSMAQISPIRPIGPLVPPILLGDSNSSDVGIDLWKPDETCIEWLDERPDSSVVYVSFGSIAVLSKTQMRSLAEGLRNSGYAFLWVVKEGELPDMFIEEIEGRGLVVKWSPQIKVLMHPSVGCFVTHCGWNSTLETVSCGVPVITFPQWSDQPTNAKLITDVFGVGLTLRMDGDDGEEKIVRSEEVVRCIGEVMGGPKCGELKRRAMELREAARRAVMETGSSDRNIDDFIKEITGSDFARDGQPL</sequence>
<evidence type="ECO:0000313" key="5">
    <source>
        <dbReference type="Proteomes" id="UP001420932"/>
    </source>
</evidence>
<dbReference type="SUPFAM" id="SSF53756">
    <property type="entry name" value="UDP-Glycosyltransferase/glycogen phosphorylase"/>
    <property type="match status" value="1"/>
</dbReference>